<sequence>MIERFIEIENANEDRIHSLYESGKSQDMKEIFYDLDDLFAELETSEGKLLHHLRDWVLQQSWVVVDDAEGPTSSDWLRRIVPEPPLQGARMAARMRPRHAENHGSMMALIQKLRRR</sequence>
<dbReference type="AlphaFoldDB" id="A0A7Y2KM53"/>
<gene>
    <name evidence="1" type="ORF">HKX06_01145</name>
</gene>
<dbReference type="Proteomes" id="UP000550136">
    <property type="component" value="Unassembled WGS sequence"/>
</dbReference>
<proteinExistence type="predicted"/>
<reference evidence="1 2" key="1">
    <citation type="submission" date="2020-05" db="EMBL/GenBank/DDBJ databases">
        <title>Draft Genome Sequences of Sphingomonas sp. Isolated from the International Space Station.</title>
        <authorList>
            <person name="Bijlani S."/>
            <person name="Singh N.K."/>
            <person name="Mason C.E."/>
            <person name="Wang C.C."/>
            <person name="Venkateswaran K."/>
        </authorList>
    </citation>
    <scope>NUCLEOTIDE SEQUENCE [LARGE SCALE GENOMIC DNA]</scope>
    <source>
        <strain evidence="1 2">FKI-L5-BR-P1</strain>
    </source>
</reference>
<organism evidence="1 2">
    <name type="scientific">Sphingomonas paucimobilis</name>
    <name type="common">Pseudomonas paucimobilis</name>
    <dbReference type="NCBI Taxonomy" id="13689"/>
    <lineage>
        <taxon>Bacteria</taxon>
        <taxon>Pseudomonadati</taxon>
        <taxon>Pseudomonadota</taxon>
        <taxon>Alphaproteobacteria</taxon>
        <taxon>Sphingomonadales</taxon>
        <taxon>Sphingomonadaceae</taxon>
        <taxon>Sphingomonas</taxon>
    </lineage>
</organism>
<evidence type="ECO:0000313" key="1">
    <source>
        <dbReference type="EMBL" id="NNG56002.1"/>
    </source>
</evidence>
<dbReference type="EMBL" id="JABEOU010000004">
    <property type="protein sequence ID" value="NNG56002.1"/>
    <property type="molecule type" value="Genomic_DNA"/>
</dbReference>
<protein>
    <submittedName>
        <fullName evidence="1">Uncharacterized protein</fullName>
    </submittedName>
</protein>
<accession>A0A7Y2KM53</accession>
<dbReference type="RefSeq" id="WP_156843913.1">
    <property type="nucleotide sequence ID" value="NZ_JABEOU010000004.1"/>
</dbReference>
<comment type="caution">
    <text evidence="1">The sequence shown here is derived from an EMBL/GenBank/DDBJ whole genome shotgun (WGS) entry which is preliminary data.</text>
</comment>
<name>A0A7Y2KM53_SPHPI</name>
<evidence type="ECO:0000313" key="2">
    <source>
        <dbReference type="Proteomes" id="UP000550136"/>
    </source>
</evidence>